<organism evidence="2 3">
    <name type="scientific">Stylonychia lemnae</name>
    <name type="common">Ciliate</name>
    <dbReference type="NCBI Taxonomy" id="5949"/>
    <lineage>
        <taxon>Eukaryota</taxon>
        <taxon>Sar</taxon>
        <taxon>Alveolata</taxon>
        <taxon>Ciliophora</taxon>
        <taxon>Intramacronucleata</taxon>
        <taxon>Spirotrichea</taxon>
        <taxon>Stichotrichia</taxon>
        <taxon>Sporadotrichida</taxon>
        <taxon>Oxytrichidae</taxon>
        <taxon>Stylonychinae</taxon>
        <taxon>Stylonychia</taxon>
    </lineage>
</organism>
<name>A0A078A1X6_STYLE</name>
<proteinExistence type="predicted"/>
<dbReference type="GO" id="GO:0016853">
    <property type="term" value="F:isomerase activity"/>
    <property type="evidence" value="ECO:0007669"/>
    <property type="project" value="TreeGrafter"/>
</dbReference>
<dbReference type="NCBIfam" id="TIGR00654">
    <property type="entry name" value="PhzF_family"/>
    <property type="match status" value="1"/>
</dbReference>
<dbReference type="PIRSF" id="PIRSF016184">
    <property type="entry name" value="PhzC_PhzF"/>
    <property type="match status" value="1"/>
</dbReference>
<dbReference type="SUPFAM" id="SSF54506">
    <property type="entry name" value="Diaminopimelate epimerase-like"/>
    <property type="match status" value="1"/>
</dbReference>
<accession>A0A078A1X6</accession>
<dbReference type="OMA" id="IVAHAWC"/>
<keyword evidence="3" id="KW-1185">Reference proteome</keyword>
<gene>
    <name evidence="2" type="primary">Contig1464.g1598</name>
    <name evidence="2" type="ORF">STYLEM_5128</name>
</gene>
<dbReference type="GO" id="GO:0005737">
    <property type="term" value="C:cytoplasm"/>
    <property type="evidence" value="ECO:0007669"/>
    <property type="project" value="TreeGrafter"/>
</dbReference>
<dbReference type="PANTHER" id="PTHR13774:SF32">
    <property type="entry name" value="ANTISENSE-ENHANCING SEQUENCE 1"/>
    <property type="match status" value="1"/>
</dbReference>
<dbReference type="Proteomes" id="UP000039865">
    <property type="component" value="Unassembled WGS sequence"/>
</dbReference>
<dbReference type="InterPro" id="IPR003719">
    <property type="entry name" value="Phenazine_PhzF-like"/>
</dbReference>
<dbReference type="OrthoDB" id="75169at2759"/>
<dbReference type="EMBL" id="CCKQ01004984">
    <property type="protein sequence ID" value="CDW76130.1"/>
    <property type="molecule type" value="Genomic_DNA"/>
</dbReference>
<dbReference type="PANTHER" id="PTHR13774">
    <property type="entry name" value="PHENAZINE BIOSYNTHESIS PROTEIN"/>
    <property type="match status" value="1"/>
</dbReference>
<sequence length="256" mass="28639">MQEFAKWTNLSETTFILPSKPAEIEDEDQADYYVRIFTPYEELPFAGHPTLGSCHVFLNNLSKDPNQKTIIQECGIGKVKLTQVSKGKLAFICPKMIKSGDVEISMREEILKDLGLDDTSAVIDVQHADNGPGWVLVLFKSVHKLLELSPLQSKYYIGCASIYSKEEQEFYKTDSSVEVRTFCPGNNNLLFEDPVTGSFNAALALYLHQTKKVSLPYTATQGQCMKFNGRLSIFQEDDNIYVGGEVKDCISGNVLL</sequence>
<evidence type="ECO:0000313" key="3">
    <source>
        <dbReference type="Proteomes" id="UP000039865"/>
    </source>
</evidence>
<feature type="active site" evidence="1">
    <location>
        <position position="12"/>
    </location>
</feature>
<dbReference type="Pfam" id="PF02567">
    <property type="entry name" value="PhzC-PhzF"/>
    <property type="match status" value="1"/>
</dbReference>
<dbReference type="InParanoid" id="A0A078A1X6"/>
<dbReference type="Gene3D" id="3.10.310.10">
    <property type="entry name" value="Diaminopimelate Epimerase, Chain A, domain 1"/>
    <property type="match status" value="2"/>
</dbReference>
<evidence type="ECO:0000313" key="2">
    <source>
        <dbReference type="EMBL" id="CDW76130.1"/>
    </source>
</evidence>
<dbReference type="AlphaFoldDB" id="A0A078A1X6"/>
<evidence type="ECO:0000256" key="1">
    <source>
        <dbReference type="PIRSR" id="PIRSR016184-1"/>
    </source>
</evidence>
<protein>
    <submittedName>
        <fullName evidence="2">Phenazine biosynthesis protein</fullName>
    </submittedName>
</protein>
<reference evidence="2 3" key="1">
    <citation type="submission" date="2014-06" db="EMBL/GenBank/DDBJ databases">
        <authorList>
            <person name="Swart Estienne"/>
        </authorList>
    </citation>
    <scope>NUCLEOTIDE SEQUENCE [LARGE SCALE GENOMIC DNA]</scope>
    <source>
        <strain evidence="2 3">130c</strain>
    </source>
</reference>